<comment type="similarity">
    <text evidence="1">Belongs to the desulfoferrodoxin family.</text>
</comment>
<keyword evidence="4" id="KW-0813">Transport</keyword>
<keyword evidence="5" id="KW-0479">Metal-binding</keyword>
<dbReference type="SUPFAM" id="SSF49367">
    <property type="entry name" value="Superoxide reductase-like"/>
    <property type="match status" value="1"/>
</dbReference>
<dbReference type="InterPro" id="IPR002742">
    <property type="entry name" value="Desulfoferrodoxin_Fe-bd_dom"/>
</dbReference>
<dbReference type="InterPro" id="IPR004462">
    <property type="entry name" value="Desulfoferrodoxin_N"/>
</dbReference>
<dbReference type="SUPFAM" id="SSF57802">
    <property type="entry name" value="Rubredoxin-like"/>
    <property type="match status" value="1"/>
</dbReference>
<evidence type="ECO:0000256" key="9">
    <source>
        <dbReference type="ARBA" id="ARBA00031398"/>
    </source>
</evidence>
<name>A0ABN6MD30_9ACTN</name>
<dbReference type="EMBL" id="AP025564">
    <property type="protein sequence ID" value="BDE95884.1"/>
    <property type="molecule type" value="Genomic_DNA"/>
</dbReference>
<evidence type="ECO:0000313" key="13">
    <source>
        <dbReference type="EMBL" id="BDE95884.1"/>
    </source>
</evidence>
<dbReference type="Gene3D" id="2.60.40.730">
    <property type="entry name" value="SOR catalytic domain"/>
    <property type="match status" value="1"/>
</dbReference>
<evidence type="ECO:0000256" key="7">
    <source>
        <dbReference type="ARBA" id="ARBA00023004"/>
    </source>
</evidence>
<dbReference type="InterPro" id="IPR051233">
    <property type="entry name" value="Desulfoferrodoxin_SOR"/>
</dbReference>
<accession>A0ABN6MD30</accession>
<dbReference type="EC" id="1.15.1.2" evidence="2"/>
<keyword evidence="7" id="KW-0408">Iron</keyword>
<evidence type="ECO:0000256" key="2">
    <source>
        <dbReference type="ARBA" id="ARBA00012679"/>
    </source>
</evidence>
<dbReference type="Pfam" id="PF01880">
    <property type="entry name" value="Desulfoferrodox"/>
    <property type="match status" value="1"/>
</dbReference>
<protein>
    <recommendedName>
        <fullName evidence="3">Desulfoferrodoxin</fullName>
        <ecNumber evidence="2">1.15.1.2</ecNumber>
    </recommendedName>
    <alternativeName>
        <fullName evidence="9">Superoxide reductase</fullName>
    </alternativeName>
</protein>
<feature type="domain" description="Desulfoferrodoxin N-terminal" evidence="12">
    <location>
        <begin position="5"/>
        <end position="34"/>
    </location>
</feature>
<evidence type="ECO:0000259" key="12">
    <source>
        <dbReference type="Pfam" id="PF06397"/>
    </source>
</evidence>
<evidence type="ECO:0000256" key="6">
    <source>
        <dbReference type="ARBA" id="ARBA00022982"/>
    </source>
</evidence>
<sequence length="126" mass="13785">MDVKFYHCTHCGNIAVKPFDSGVPLVCCGEKMEELTANTVDAAVEKHVPDVKIDGANVHVQVGSVLHPMTPEHYITFICLVTENGYQIAELTPESAPVADFAIAEGDKPLKVYEYCNLHGLWVAEV</sequence>
<organism evidence="13 14">
    <name type="scientific">Raoultibacter timonensis</name>
    <dbReference type="NCBI Taxonomy" id="1907662"/>
    <lineage>
        <taxon>Bacteria</taxon>
        <taxon>Bacillati</taxon>
        <taxon>Actinomycetota</taxon>
        <taxon>Coriobacteriia</taxon>
        <taxon>Eggerthellales</taxon>
        <taxon>Eggerthellaceae</taxon>
        <taxon>Raoultibacter</taxon>
    </lineage>
</organism>
<gene>
    <name evidence="13" type="primary">rbo</name>
    <name evidence="13" type="ORF">CE91St30_12170</name>
</gene>
<evidence type="ECO:0000256" key="10">
    <source>
        <dbReference type="ARBA" id="ARBA00047448"/>
    </source>
</evidence>
<evidence type="ECO:0000256" key="5">
    <source>
        <dbReference type="ARBA" id="ARBA00022723"/>
    </source>
</evidence>
<evidence type="ECO:0000256" key="3">
    <source>
        <dbReference type="ARBA" id="ARBA00014839"/>
    </source>
</evidence>
<comment type="function">
    <text evidence="8">Catalyzes the one-electron reduction of superoxide anion radical to hydrogen peroxide at a nonheme ferrous iron center. Plays a fundamental role in case of oxidative stress via its superoxide detoxification activity.</text>
</comment>
<evidence type="ECO:0000256" key="8">
    <source>
        <dbReference type="ARBA" id="ARBA00024690"/>
    </source>
</evidence>
<evidence type="ECO:0000256" key="1">
    <source>
        <dbReference type="ARBA" id="ARBA00005941"/>
    </source>
</evidence>
<keyword evidence="6" id="KW-0249">Electron transport</keyword>
<dbReference type="RefSeq" id="WP_244412122.1">
    <property type="nucleotide sequence ID" value="NZ_AP025564.1"/>
</dbReference>
<dbReference type="InterPro" id="IPR036073">
    <property type="entry name" value="Desulfoferrodoxin_Fe-bd_dom_sf"/>
</dbReference>
<dbReference type="Proteomes" id="UP001320544">
    <property type="component" value="Chromosome"/>
</dbReference>
<evidence type="ECO:0000256" key="4">
    <source>
        <dbReference type="ARBA" id="ARBA00022448"/>
    </source>
</evidence>
<reference evidence="13 14" key="1">
    <citation type="submission" date="2022-01" db="EMBL/GenBank/DDBJ databases">
        <title>Novel bile acid biosynthetic pathways are enriched in the microbiome of centenarians.</title>
        <authorList>
            <person name="Sato Y."/>
            <person name="Atarashi K."/>
            <person name="Plichta R.D."/>
            <person name="Arai Y."/>
            <person name="Sasajima S."/>
            <person name="Kearney M.S."/>
            <person name="Suda W."/>
            <person name="Takeshita K."/>
            <person name="Sasaki T."/>
            <person name="Okamoto S."/>
            <person name="Skelly N.A."/>
            <person name="Okamura Y."/>
            <person name="Vlamakis H."/>
            <person name="Li Y."/>
            <person name="Tanoue T."/>
            <person name="Takei H."/>
            <person name="Nittono H."/>
            <person name="Narushima S."/>
            <person name="Irie J."/>
            <person name="Itoh H."/>
            <person name="Moriya K."/>
            <person name="Sugiura Y."/>
            <person name="Suematsu M."/>
            <person name="Moritoki N."/>
            <person name="Shibata S."/>
            <person name="Littman R.D."/>
            <person name="Fischbach A.M."/>
            <person name="Uwamino Y."/>
            <person name="Inoue T."/>
            <person name="Honda A."/>
            <person name="Hattori M."/>
            <person name="Murai T."/>
            <person name="Xavier J.R."/>
            <person name="Hirose N."/>
            <person name="Honda K."/>
        </authorList>
    </citation>
    <scope>NUCLEOTIDE SEQUENCE [LARGE SCALE GENOMIC DNA]</scope>
    <source>
        <strain evidence="13 14">CE91-St30</strain>
    </source>
</reference>
<feature type="domain" description="Desulfoferrodoxin ferrous iron-binding" evidence="11">
    <location>
        <begin position="40"/>
        <end position="124"/>
    </location>
</feature>
<comment type="catalytic activity">
    <reaction evidence="10">
        <text>reduced [rubredoxin] + superoxide + 2 H(+) = oxidized [rubredoxin] + H2O2</text>
        <dbReference type="Rhea" id="RHEA:21324"/>
        <dbReference type="Rhea" id="RHEA-COMP:10302"/>
        <dbReference type="Rhea" id="RHEA-COMP:10303"/>
        <dbReference type="ChEBI" id="CHEBI:15378"/>
        <dbReference type="ChEBI" id="CHEBI:16240"/>
        <dbReference type="ChEBI" id="CHEBI:18421"/>
        <dbReference type="ChEBI" id="CHEBI:29033"/>
        <dbReference type="ChEBI" id="CHEBI:29034"/>
        <dbReference type="EC" id="1.15.1.2"/>
    </reaction>
</comment>
<proteinExistence type="inferred from homology"/>
<dbReference type="PANTHER" id="PTHR36541">
    <property type="entry name" value="SUPEROXIDE REDUCTASE-RELATED"/>
    <property type="match status" value="1"/>
</dbReference>
<keyword evidence="14" id="KW-1185">Reference proteome</keyword>
<dbReference type="PANTHER" id="PTHR36541:SF1">
    <property type="entry name" value="SUPEROXIDE REDUCTASE-RELATED"/>
    <property type="match status" value="1"/>
</dbReference>
<dbReference type="Pfam" id="PF06397">
    <property type="entry name" value="Desulfoferrod_N"/>
    <property type="match status" value="1"/>
</dbReference>
<evidence type="ECO:0000259" key="11">
    <source>
        <dbReference type="Pfam" id="PF01880"/>
    </source>
</evidence>
<evidence type="ECO:0000313" key="14">
    <source>
        <dbReference type="Proteomes" id="UP001320544"/>
    </source>
</evidence>